<name>A0ABS3SX44_9FLAO</name>
<dbReference type="RefSeq" id="WP_208235128.1">
    <property type="nucleotide sequence ID" value="NZ_JAGEVG010000027.1"/>
</dbReference>
<organism evidence="2 3">
    <name type="scientific">Gelidibacter pelagius</name>
    <dbReference type="NCBI Taxonomy" id="2819985"/>
    <lineage>
        <taxon>Bacteria</taxon>
        <taxon>Pseudomonadati</taxon>
        <taxon>Bacteroidota</taxon>
        <taxon>Flavobacteriia</taxon>
        <taxon>Flavobacteriales</taxon>
        <taxon>Flavobacteriaceae</taxon>
        <taxon>Gelidibacter</taxon>
    </lineage>
</organism>
<evidence type="ECO:0000313" key="3">
    <source>
        <dbReference type="Proteomes" id="UP000681315"/>
    </source>
</evidence>
<evidence type="ECO:0000313" key="2">
    <source>
        <dbReference type="EMBL" id="MBO3100021.1"/>
    </source>
</evidence>
<keyword evidence="1" id="KW-0732">Signal</keyword>
<accession>A0ABS3SX44</accession>
<feature type="chain" id="PRO_5045205580" evidence="1">
    <location>
        <begin position="21"/>
        <end position="143"/>
    </location>
</feature>
<protein>
    <submittedName>
        <fullName evidence="2">Uncharacterized protein</fullName>
    </submittedName>
</protein>
<proteinExistence type="predicted"/>
<sequence>MRPFKILFLLFLLISLTAYAQQLTCIDFKEGSFYVPADEEMPLSYKIIRKGTEQIEVVDDPNNMLGPDFNKTAYVKIEWIDACTSRLKYDETKMELSDYQKHINENNGFLTEMVKIEGNCFYFKSTFNDHDRVEEMTGKICKE</sequence>
<dbReference type="Proteomes" id="UP000681315">
    <property type="component" value="Unassembled WGS sequence"/>
</dbReference>
<dbReference type="EMBL" id="JAGEVG010000027">
    <property type="protein sequence ID" value="MBO3100021.1"/>
    <property type="molecule type" value="Genomic_DNA"/>
</dbReference>
<comment type="caution">
    <text evidence="2">The sequence shown here is derived from an EMBL/GenBank/DDBJ whole genome shotgun (WGS) entry which is preliminary data.</text>
</comment>
<feature type="signal peptide" evidence="1">
    <location>
        <begin position="1"/>
        <end position="20"/>
    </location>
</feature>
<reference evidence="2 3" key="1">
    <citation type="submission" date="2021-03" db="EMBL/GenBank/DDBJ databases">
        <title>Gelidibacter sp. nov., isolated from costal sediment.</title>
        <authorList>
            <person name="Lun K.-Y."/>
        </authorList>
    </citation>
    <scope>NUCLEOTIDE SEQUENCE [LARGE SCALE GENOMIC DNA]</scope>
    <source>
        <strain evidence="2 3">DF109</strain>
    </source>
</reference>
<gene>
    <name evidence="2" type="ORF">J4051_17245</name>
</gene>
<evidence type="ECO:0000256" key="1">
    <source>
        <dbReference type="SAM" id="SignalP"/>
    </source>
</evidence>
<keyword evidence="3" id="KW-1185">Reference proteome</keyword>